<dbReference type="EMBL" id="MW822145">
    <property type="protein sequence ID" value="QWT30015.1"/>
    <property type="molecule type" value="Genomic_DNA"/>
</dbReference>
<accession>A0A8F2IWC7</accession>
<sequence>MGLFNRSGYKKGQKVYVVARAEYGRIEKINRDGLIKVRGFKSGEMFVRSGDIRPGD</sequence>
<dbReference type="KEGG" id="vg:77927710"/>
<protein>
    <submittedName>
        <fullName evidence="1">Uncharacterized protein</fullName>
    </submittedName>
</protein>
<evidence type="ECO:0000313" key="1">
    <source>
        <dbReference type="EMBL" id="QWT30015.1"/>
    </source>
</evidence>
<gene>
    <name evidence="1" type="primary">142</name>
    <name evidence="1" type="ORF">SEA_TUNATARTARE_142</name>
</gene>
<reference evidence="1 2" key="1">
    <citation type="submission" date="2021-03" db="EMBL/GenBank/DDBJ databases">
        <authorList>
            <person name="Alqahtani R."/>
            <person name="Behailu E."/>
            <person name="Cappabianca D.W."/>
            <person name="Csanadi-Schwartz K.M."/>
            <person name="Dalal A.S."/>
            <person name="Fahim M.S."/>
            <person name="Franklin J.M."/>
            <person name="Gluckman M.H."/>
            <person name="Levine C.J."/>
            <person name="Martin N."/>
            <person name="Milza N."/>
            <person name="Najmabadi R."/>
            <person name="Newman A.M."/>
            <person name="Pajunar M."/>
            <person name="Qalawee I."/>
            <person name="Rizvi A."/>
            <person name="Samuel A."/>
            <person name="Smith A."/>
            <person name="Swann F.E."/>
            <person name="Sweeney P."/>
            <person name="Torres N.R."/>
            <person name="Ventrone L."/>
            <person name="Ventura L."/>
            <person name="Wroe M."/>
            <person name="Acquaye N.A."/>
            <person name="Agnes T.J."/>
            <person name="Ahmed A."/>
            <person name="Ahmed S."/>
            <person name="Amodu B.A."/>
            <person name="Arefeayne N.F."/>
            <person name="Asamoah-Frimpong E.A."/>
            <person name="Attaran A."/>
            <person name="Barragan J.M."/>
            <person name="Baumgarten L.N."/>
            <person name="Berhane B."/>
            <person name="Beyene A."/>
            <person name="Bhattarai B."/>
            <person name="Biondokin D.V."/>
            <person name="Boone B.K."/>
            <person name="Burney S.Z."/>
            <person name="Cayanan J.T."/>
            <person name="Cesta G."/>
            <person name="Chang J."/>
            <person name="Chavez J."/>
            <person name="Chorbajian C."/>
            <person name="Christian S."/>
            <person name="Corns J.R."/>
            <person name="Corns N.R."/>
            <person name="Cowan J.T."/>
            <person name="Coyne C."/>
            <person name="Dadzie B."/>
            <person name="Datu D.V."/>
            <person name="Deng B.C."/>
            <person name="Der L."/>
            <person name="Dickerson K."/>
            <person name="Dozier E."/>
            <person name="Egbunine A.O."/>
            <person name="Farooq M."/>
            <person name="Fonge A.E."/>
            <person name="Ghomsi-Nono M.P."/>
            <person name="Giampietro H."/>
            <person name="Gunnison R.P."/>
            <person name="Han S.H."/>
            <person name="Hennigan A.J."/>
            <person name="Hong A.N."/>
            <person name="Ijomor E.C."/>
            <person name="Jalali A."/>
            <person name="Jamil T.Z."/>
            <person name="Jenkins C.R."/>
            <person name="Joseph M.A."/>
            <person name="Jowanowitch O.J."/>
            <person name="Kang D."/>
            <person name="Khan A."/>
            <person name="Khan Z.K."/>
            <person name="Kiewe T."/>
            <person name="Kjerulf A.B."/>
            <person name="Kolosey V."/>
            <person name="Kurup M."/>
            <person name="Lee V.H."/>
            <person name="Llontop-Maldonado V."/>
            <person name="Long P."/>
            <person name="Lu N."/>
            <person name="Majekodunmi A."/>
            <person name="Malik H.W."/>
            <person name="Marcellino S.C."/>
            <person name="Martinez L.A."/>
            <person name="Meher F.N."/>
            <person name="Michelin M.A."/>
            <person name="Mitchell K.G."/>
            <person name="Mullens W.J."/>
            <person name="Nwakama C."/>
            <person name="Nwosu F.T."/>
            <person name="Oboh E.C."/>
            <person name="Odujinrin O."/>
            <person name="Ogunsan O."/>
            <person name="O'Neill K."/>
            <person name="Oxlaj J.A."/>
            <person name="Patel A.K."/>
            <person name="Patel B.R."/>
            <person name="Pham Q."/>
            <person name="Porter J."/>
            <person name="Portes J."/>
            <person name="Prokopenko A."/>
            <person name="Quraishi M."/>
            <person name="Qureshi M."/>
            <person name="Rivera A."/>
            <person name="Rubalsky V."/>
            <person name="Saikali Y."/>
            <person name="Saqaf K."/>
            <person name="Saroya S.R."/>
            <person name="Seas A."/>
            <person name="Shadrick R.E."/>
            <person name="Sharda N."/>
            <person name="Sigindere M.T."/>
            <person name="Simbi V.G."/>
            <person name="Thuzar C."/>
            <person name="Tran K."/>
            <person name="Tran V.D."/>
            <person name="Trang W."/>
            <person name="Vaishnav N."/>
            <person name="Vuong K."/>
            <person name="Walker C."/>
            <person name="Wallace S.A."/>
            <person name="Warfield J.C."/>
            <person name="Wikina T."/>
            <person name="Wobbeking F.T."/>
            <person name="Worrent L.D."/>
            <person name="Yan T."/>
            <person name="Zehra A."/>
            <person name="Avazpour P."/>
            <person name="Kim F.M."/>
            <person name="Mason K."/>
            <person name="Nguyen D.A."/>
            <person name="Pettit S.M."/>
            <person name="Zhou O.J."/>
            <person name="Brissett D.L."/>
            <person name="Gualtieri C."/>
            <person name="Hufford T.M."/>
            <person name="Ko J.M."/>
            <person name="Novak J.K."/>
            <person name="Smith Z.M."/>
            <person name="Mayer-Bacon C."/>
            <person name="Erill I."/>
            <person name="Caruso S.M."/>
            <person name="Garlena R.A."/>
            <person name="Russell D.A."/>
            <person name="Pope W.H."/>
            <person name="Jacobs-Sera D."/>
            <person name="Hatfull G.F."/>
        </authorList>
    </citation>
    <scope>NUCLEOTIDE SEQUENCE [LARGE SCALE GENOMIC DNA]</scope>
</reference>
<organism evidence="1 2">
    <name type="scientific">Streptomyces phage TunaTartare</name>
    <dbReference type="NCBI Taxonomy" id="2848887"/>
    <lineage>
        <taxon>Viruses</taxon>
        <taxon>Duplodnaviria</taxon>
        <taxon>Heunggongvirae</taxon>
        <taxon>Uroviricota</taxon>
        <taxon>Caudoviricetes</taxon>
        <taxon>Stanwilliamsviridae</taxon>
        <taxon>Loccivirinae</taxon>
        <taxon>Faustvirus</taxon>
        <taxon>Faustvirus tunatartare</taxon>
    </lineage>
</organism>
<dbReference type="GeneID" id="77927710"/>
<name>A0A8F2IWC7_9CAUD</name>
<keyword evidence="2" id="KW-1185">Reference proteome</keyword>
<dbReference type="Proteomes" id="UP000683399">
    <property type="component" value="Segment"/>
</dbReference>
<evidence type="ECO:0000313" key="2">
    <source>
        <dbReference type="Proteomes" id="UP000683399"/>
    </source>
</evidence>
<proteinExistence type="predicted"/>
<dbReference type="RefSeq" id="YP_010651972.1">
    <property type="nucleotide sequence ID" value="NC_070784.1"/>
</dbReference>